<dbReference type="PANTHER" id="PTHR30586:SF0">
    <property type="entry name" value="ION-TRANSLOCATING OXIDOREDUCTASE COMPLEX SUBUNIT E"/>
    <property type="match status" value="1"/>
</dbReference>
<organism evidence="9 10">
    <name type="scientific">Candidatus Alloenteromonas pullicola</name>
    <dbReference type="NCBI Taxonomy" id="2840784"/>
    <lineage>
        <taxon>Bacteria</taxon>
        <taxon>Bacillati</taxon>
        <taxon>Bacillota</taxon>
        <taxon>Bacillota incertae sedis</taxon>
        <taxon>Candidatus Alloenteromonas</taxon>
    </lineage>
</organism>
<dbReference type="EMBL" id="DVMV01000023">
    <property type="protein sequence ID" value="HIU45315.1"/>
    <property type="molecule type" value="Genomic_DNA"/>
</dbReference>
<reference evidence="9" key="2">
    <citation type="journal article" date="2021" name="PeerJ">
        <title>Extensive microbial diversity within the chicken gut microbiome revealed by metagenomics and culture.</title>
        <authorList>
            <person name="Gilroy R."/>
            <person name="Ravi A."/>
            <person name="Getino M."/>
            <person name="Pursley I."/>
            <person name="Horton D.L."/>
            <person name="Alikhan N.F."/>
            <person name="Baker D."/>
            <person name="Gharbi K."/>
            <person name="Hall N."/>
            <person name="Watson M."/>
            <person name="Adriaenssens E.M."/>
            <person name="Foster-Nyarko E."/>
            <person name="Jarju S."/>
            <person name="Secka A."/>
            <person name="Antonio M."/>
            <person name="Oren A."/>
            <person name="Chaudhuri R.R."/>
            <person name="La Ragione R."/>
            <person name="Hildebrand F."/>
            <person name="Pallen M.J."/>
        </authorList>
    </citation>
    <scope>NUCLEOTIDE SEQUENCE</scope>
    <source>
        <strain evidence="9">ChiGjej1B1-22543</strain>
    </source>
</reference>
<dbReference type="GO" id="GO:0022900">
    <property type="term" value="P:electron transport chain"/>
    <property type="evidence" value="ECO:0007669"/>
    <property type="project" value="UniProtKB-UniRule"/>
</dbReference>
<dbReference type="AlphaFoldDB" id="A0A9D1LNZ1"/>
<dbReference type="Pfam" id="PF02508">
    <property type="entry name" value="Rnf-Nqr"/>
    <property type="match status" value="1"/>
</dbReference>
<protein>
    <recommendedName>
        <fullName evidence="8">Ion-translocating oxidoreductase complex subunit E</fullName>
        <ecNumber evidence="8">7.-.-.-</ecNumber>
    </recommendedName>
    <alternativeName>
        <fullName evidence="8">Rnf electron transport complex subunit E</fullName>
    </alternativeName>
</protein>
<sequence>MEKEHKHLGAFLAGIIKENPLLVGLLGLCPALAVTTSLESAFGMGVLFTVVLTCSNLIVSLLRKIIPEEVRTPCYIVVIATFVTIVKMLCEAFLPELYSSLGVFLSLIVVNCIVLGRAEAYASSHPVGDSVLDGLGNGIGYMLAICLIALIREVLGSGQLTFGKTFAFIAEANGGSPFVIPLLKGNGYNLSISFFAQPAGAFLVLSIVLAIIASIGQARKNKARVDARLAKQAALKAKEEAK</sequence>
<comment type="similarity">
    <text evidence="8">Belongs to the NqrDE/RnfAE family.</text>
</comment>
<dbReference type="HAMAP" id="MF_00478">
    <property type="entry name" value="RsxE_RnfE"/>
    <property type="match status" value="1"/>
</dbReference>
<accession>A0A9D1LNZ1</accession>
<keyword evidence="5 8" id="KW-0249">Electron transport</keyword>
<evidence type="ECO:0000256" key="4">
    <source>
        <dbReference type="ARBA" id="ARBA00022967"/>
    </source>
</evidence>
<feature type="transmembrane region" description="Helical" evidence="8">
    <location>
        <begin position="74"/>
        <end position="94"/>
    </location>
</feature>
<evidence type="ECO:0000256" key="2">
    <source>
        <dbReference type="ARBA" id="ARBA00022448"/>
    </source>
</evidence>
<evidence type="ECO:0000313" key="10">
    <source>
        <dbReference type="Proteomes" id="UP000824070"/>
    </source>
</evidence>
<evidence type="ECO:0000313" key="9">
    <source>
        <dbReference type="EMBL" id="HIU45315.1"/>
    </source>
</evidence>
<evidence type="ECO:0000256" key="6">
    <source>
        <dbReference type="ARBA" id="ARBA00022989"/>
    </source>
</evidence>
<proteinExistence type="inferred from homology"/>
<keyword evidence="7 8" id="KW-0472">Membrane</keyword>
<keyword evidence="8" id="KW-1003">Cell membrane</keyword>
<dbReference type="EC" id="7.-.-.-" evidence="8"/>
<evidence type="ECO:0000256" key="3">
    <source>
        <dbReference type="ARBA" id="ARBA00022692"/>
    </source>
</evidence>
<feature type="transmembrane region" description="Helical" evidence="8">
    <location>
        <begin position="192"/>
        <end position="215"/>
    </location>
</feature>
<gene>
    <name evidence="9" type="primary">rsxE</name>
    <name evidence="8" type="synonym">rnfE</name>
    <name evidence="9" type="ORF">IAC52_03345</name>
</gene>
<dbReference type="GO" id="GO:0005886">
    <property type="term" value="C:plasma membrane"/>
    <property type="evidence" value="ECO:0007669"/>
    <property type="project" value="UniProtKB-SubCell"/>
</dbReference>
<dbReference type="InterPro" id="IPR003667">
    <property type="entry name" value="NqrDE/RnfAE"/>
</dbReference>
<keyword evidence="6 8" id="KW-1133">Transmembrane helix</keyword>
<evidence type="ECO:0000256" key="7">
    <source>
        <dbReference type="ARBA" id="ARBA00023136"/>
    </source>
</evidence>
<evidence type="ECO:0000256" key="8">
    <source>
        <dbReference type="HAMAP-Rule" id="MF_00478"/>
    </source>
</evidence>
<feature type="transmembrane region" description="Helical" evidence="8">
    <location>
        <begin position="130"/>
        <end position="151"/>
    </location>
</feature>
<dbReference type="NCBIfam" id="NF009070">
    <property type="entry name" value="PRK12405.1"/>
    <property type="match status" value="1"/>
</dbReference>
<feature type="transmembrane region" description="Helical" evidence="8">
    <location>
        <begin position="44"/>
        <end position="62"/>
    </location>
</feature>
<name>A0A9D1LNZ1_9FIRM</name>
<evidence type="ECO:0000256" key="5">
    <source>
        <dbReference type="ARBA" id="ARBA00022982"/>
    </source>
</evidence>
<comment type="function">
    <text evidence="8">Part of a membrane-bound complex that couples electron transfer with translocation of ions across the membrane.</text>
</comment>
<keyword evidence="2 8" id="KW-0813">Transport</keyword>
<keyword evidence="4 8" id="KW-1278">Translocase</keyword>
<dbReference type="PANTHER" id="PTHR30586">
    <property type="entry name" value="ELECTRON TRANSPORT COMPLEX PROTEIN RNFE"/>
    <property type="match status" value="1"/>
</dbReference>
<feature type="transmembrane region" description="Helical" evidence="8">
    <location>
        <begin position="100"/>
        <end position="118"/>
    </location>
</feature>
<feature type="transmembrane region" description="Helical" evidence="8">
    <location>
        <begin position="21"/>
        <end position="38"/>
    </location>
</feature>
<comment type="caution">
    <text evidence="9">The sequence shown here is derived from an EMBL/GenBank/DDBJ whole genome shotgun (WGS) entry which is preliminary data.</text>
</comment>
<dbReference type="GO" id="GO:0012505">
    <property type="term" value="C:endomembrane system"/>
    <property type="evidence" value="ECO:0007669"/>
    <property type="project" value="UniProtKB-SubCell"/>
</dbReference>
<dbReference type="PIRSF" id="PIRSF006102">
    <property type="entry name" value="NQR_DE"/>
    <property type="match status" value="1"/>
</dbReference>
<keyword evidence="3 8" id="KW-0812">Transmembrane</keyword>
<reference evidence="9" key="1">
    <citation type="submission" date="2020-10" db="EMBL/GenBank/DDBJ databases">
        <authorList>
            <person name="Gilroy R."/>
        </authorList>
    </citation>
    <scope>NUCLEOTIDE SEQUENCE</scope>
    <source>
        <strain evidence="9">ChiGjej1B1-22543</strain>
    </source>
</reference>
<comment type="subunit">
    <text evidence="8">The complex is composed of six subunits: RnfA, RnfB, RnfC, RnfD, RnfE and RnfG.</text>
</comment>
<comment type="subcellular location">
    <subcellularLocation>
        <location evidence="8">Cell membrane</location>
        <topology evidence="8">Multi-pass membrane protein</topology>
    </subcellularLocation>
    <subcellularLocation>
        <location evidence="1">Endomembrane system</location>
        <topology evidence="1">Multi-pass membrane protein</topology>
    </subcellularLocation>
</comment>
<evidence type="ECO:0000256" key="1">
    <source>
        <dbReference type="ARBA" id="ARBA00004127"/>
    </source>
</evidence>
<dbReference type="InterPro" id="IPR010968">
    <property type="entry name" value="RnfE"/>
</dbReference>
<dbReference type="Proteomes" id="UP000824070">
    <property type="component" value="Unassembled WGS sequence"/>
</dbReference>